<sequence length="309" mass="30781">MATVLAVDLGKTSCRMAAWSTDLTAPLAESTGHGAPGLAEAGGVTAAEASIVRTFGDFSAVPPPTMVGVGVPGVSAAPTAARELADRLRNVWPNAEIVVAGDAATSHAGALAGGPGVVLAVGTGMAVVAVSQGGDVFHVDGWGPWLGDDGSGAWIGRAGLHAALASYDGRGPATALSEAAREAFGPLDRLPSAIGGDDHPVRAMATFAPVVADHAGSGDEVAGTIIDSAATMLASAVLTGVRKLGTGRVDVALTGGLLKLGDRLTKPLVEHLRLEVDLVPAQGNSLDGARLLAERSDTLHEAALIRVAP</sequence>
<organism evidence="2 3">
    <name type="scientific">Rhodococcoides trifolii</name>
    <dbReference type="NCBI Taxonomy" id="908250"/>
    <lineage>
        <taxon>Bacteria</taxon>
        <taxon>Bacillati</taxon>
        <taxon>Actinomycetota</taxon>
        <taxon>Actinomycetes</taxon>
        <taxon>Mycobacteriales</taxon>
        <taxon>Nocardiaceae</taxon>
        <taxon>Rhodococcoides</taxon>
    </lineage>
</organism>
<dbReference type="EMBL" id="BMCU01000001">
    <property type="protein sequence ID" value="GGF93870.1"/>
    <property type="molecule type" value="Genomic_DNA"/>
</dbReference>
<comment type="caution">
    <text evidence="2">The sequence shown here is derived from an EMBL/GenBank/DDBJ whole genome shotgun (WGS) entry which is preliminary data.</text>
</comment>
<reference evidence="2" key="2">
    <citation type="submission" date="2020-09" db="EMBL/GenBank/DDBJ databases">
        <authorList>
            <person name="Sun Q."/>
            <person name="Sedlacek I."/>
        </authorList>
    </citation>
    <scope>NUCLEOTIDE SEQUENCE</scope>
    <source>
        <strain evidence="2">CCM 7905</strain>
    </source>
</reference>
<dbReference type="InterPro" id="IPR002731">
    <property type="entry name" value="ATPase_BadF"/>
</dbReference>
<evidence type="ECO:0000259" key="1">
    <source>
        <dbReference type="Pfam" id="PF01869"/>
    </source>
</evidence>
<dbReference type="Gene3D" id="3.30.420.40">
    <property type="match status" value="2"/>
</dbReference>
<dbReference type="InterPro" id="IPR052519">
    <property type="entry name" value="Euk-type_GlcNAc_Kinase"/>
</dbReference>
<dbReference type="Proteomes" id="UP000654257">
    <property type="component" value="Unassembled WGS sequence"/>
</dbReference>
<gene>
    <name evidence="2" type="ORF">GCM10007304_04580</name>
</gene>
<accession>A0A917CMS7</accession>
<dbReference type="SUPFAM" id="SSF53067">
    <property type="entry name" value="Actin-like ATPase domain"/>
    <property type="match status" value="2"/>
</dbReference>
<dbReference type="AlphaFoldDB" id="A0A917CMS7"/>
<reference evidence="2" key="1">
    <citation type="journal article" date="2014" name="Int. J. Syst. Evol. Microbiol.">
        <title>Complete genome sequence of Corynebacterium casei LMG S-19264T (=DSM 44701T), isolated from a smear-ripened cheese.</title>
        <authorList>
            <consortium name="US DOE Joint Genome Institute (JGI-PGF)"/>
            <person name="Walter F."/>
            <person name="Albersmeier A."/>
            <person name="Kalinowski J."/>
            <person name="Ruckert C."/>
        </authorList>
    </citation>
    <scope>NUCLEOTIDE SEQUENCE</scope>
    <source>
        <strain evidence="2">CCM 7905</strain>
    </source>
</reference>
<name>A0A917CMS7_9NOCA</name>
<evidence type="ECO:0000313" key="2">
    <source>
        <dbReference type="EMBL" id="GGF93870.1"/>
    </source>
</evidence>
<feature type="domain" description="ATPase BadF/BadG/BcrA/BcrD type" evidence="1">
    <location>
        <begin position="67"/>
        <end position="260"/>
    </location>
</feature>
<protein>
    <recommendedName>
        <fullName evidence="1">ATPase BadF/BadG/BcrA/BcrD type domain-containing protein</fullName>
    </recommendedName>
</protein>
<proteinExistence type="predicted"/>
<dbReference type="InterPro" id="IPR043129">
    <property type="entry name" value="ATPase_NBD"/>
</dbReference>
<dbReference type="Pfam" id="PF01869">
    <property type="entry name" value="BcrAD_BadFG"/>
    <property type="match status" value="1"/>
</dbReference>
<keyword evidence="3" id="KW-1185">Reference proteome</keyword>
<dbReference type="PANTHER" id="PTHR43190">
    <property type="entry name" value="N-ACETYL-D-GLUCOSAMINE KINASE"/>
    <property type="match status" value="1"/>
</dbReference>
<evidence type="ECO:0000313" key="3">
    <source>
        <dbReference type="Proteomes" id="UP000654257"/>
    </source>
</evidence>
<dbReference type="PANTHER" id="PTHR43190:SF3">
    <property type="entry name" value="N-ACETYL-D-GLUCOSAMINE KINASE"/>
    <property type="match status" value="1"/>
</dbReference>
<dbReference type="RefSeq" id="WP_188543075.1">
    <property type="nucleotide sequence ID" value="NZ_BMCU01000001.1"/>
</dbReference>